<comment type="caution">
    <text evidence="3">The sequence shown here is derived from an EMBL/GenBank/DDBJ whole genome shotgun (WGS) entry which is preliminary data.</text>
</comment>
<protein>
    <recommendedName>
        <fullName evidence="2">Wbp11/ELF5/Saf1 N-terminal domain-containing protein</fullName>
    </recommendedName>
</protein>
<feature type="compositionally biased region" description="Basic and acidic residues" evidence="1">
    <location>
        <begin position="20"/>
        <end position="35"/>
    </location>
</feature>
<feature type="region of interest" description="Disordered" evidence="1">
    <location>
        <begin position="1"/>
        <end position="52"/>
    </location>
</feature>
<feature type="region of interest" description="Disordered" evidence="1">
    <location>
        <begin position="390"/>
        <end position="417"/>
    </location>
</feature>
<keyword evidence="4" id="KW-1185">Reference proteome</keyword>
<organism evidence="3 4">
    <name type="scientific">Coemansia asiatica</name>
    <dbReference type="NCBI Taxonomy" id="1052880"/>
    <lineage>
        <taxon>Eukaryota</taxon>
        <taxon>Fungi</taxon>
        <taxon>Fungi incertae sedis</taxon>
        <taxon>Zoopagomycota</taxon>
        <taxon>Kickxellomycotina</taxon>
        <taxon>Kickxellomycetes</taxon>
        <taxon>Kickxellales</taxon>
        <taxon>Kickxellaceae</taxon>
        <taxon>Coemansia</taxon>
    </lineage>
</organism>
<feature type="compositionally biased region" description="Pro residues" evidence="1">
    <location>
        <begin position="251"/>
        <end position="262"/>
    </location>
</feature>
<accession>A0A9W7XS44</accession>
<feature type="compositionally biased region" description="Basic and acidic residues" evidence="1">
    <location>
        <begin position="217"/>
        <end position="232"/>
    </location>
</feature>
<dbReference type="InterPro" id="IPR019007">
    <property type="entry name" value="Wbp11/ELF5/Saf1_N"/>
</dbReference>
<evidence type="ECO:0000259" key="2">
    <source>
        <dbReference type="Pfam" id="PF09429"/>
    </source>
</evidence>
<feature type="compositionally biased region" description="Low complexity" evidence="1">
    <location>
        <begin position="116"/>
        <end position="125"/>
    </location>
</feature>
<evidence type="ECO:0000313" key="4">
    <source>
        <dbReference type="Proteomes" id="UP001145021"/>
    </source>
</evidence>
<dbReference type="Proteomes" id="UP001145021">
    <property type="component" value="Unassembled WGS sequence"/>
</dbReference>
<evidence type="ECO:0000256" key="1">
    <source>
        <dbReference type="SAM" id="MobiDB-lite"/>
    </source>
</evidence>
<evidence type="ECO:0000313" key="3">
    <source>
        <dbReference type="EMBL" id="KAJ1648616.1"/>
    </source>
</evidence>
<feature type="domain" description="Wbp11/ELF5/Saf1 N-terminal" evidence="2">
    <location>
        <begin position="9"/>
        <end position="82"/>
    </location>
</feature>
<feature type="compositionally biased region" description="Polar residues" evidence="1">
    <location>
        <begin position="357"/>
        <end position="367"/>
    </location>
</feature>
<feature type="compositionally biased region" description="Polar residues" evidence="1">
    <location>
        <begin position="198"/>
        <end position="207"/>
    </location>
</feature>
<feature type="region of interest" description="Disordered" evidence="1">
    <location>
        <begin position="349"/>
        <end position="370"/>
    </location>
</feature>
<name>A0A9W7XS44_9FUNG</name>
<feature type="region of interest" description="Disordered" evidence="1">
    <location>
        <begin position="79"/>
        <end position="287"/>
    </location>
</feature>
<feature type="compositionally biased region" description="Pro residues" evidence="1">
    <location>
        <begin position="274"/>
        <end position="287"/>
    </location>
</feature>
<proteinExistence type="predicted"/>
<feature type="compositionally biased region" description="Pro residues" evidence="1">
    <location>
        <begin position="168"/>
        <end position="177"/>
    </location>
</feature>
<dbReference type="EMBL" id="JANBOH010000002">
    <property type="protein sequence ID" value="KAJ1648616.1"/>
    <property type="molecule type" value="Genomic_DNA"/>
</dbReference>
<feature type="compositionally biased region" description="Low complexity" evidence="1">
    <location>
        <begin position="263"/>
        <end position="272"/>
    </location>
</feature>
<gene>
    <name evidence="3" type="ORF">LPJ64_000070</name>
</gene>
<dbReference type="GO" id="GO:0006396">
    <property type="term" value="P:RNA processing"/>
    <property type="evidence" value="ECO:0007669"/>
    <property type="project" value="InterPro"/>
</dbReference>
<sequence length="432" mass="47190">MGRDKSLGANPVEMHRKRMQEREAKRNKEVRKKTQEAAVMHKNTKKMERKISHYKEIMQMRKLTAAEREKLQTMEKEFEEIKERQKKAGVAPKERSSDGPRIGYDPMAQAESNAVIIGGMYGSSDSDSDEGRIGGSATAQTDLDDLGIPTIAVIKESTSQDAANQQLPMPPGTPPLSPKDLGVGLVWPPLPPGPSPLFIQNNPQGFKQRSHAYGSSERSRDRGGGRGGERGRGRGRGGYRPQEPYSRHAPQRPPPPRPPFAVPPIAGAGRPMPHIRPPPPIPPIPPRLIRPASATVLAAEPQVRDLKKELTALVPAAISRKTKQKERERVLSSVPDVPKMVVNAAPEIEPDTDADLSKNNNSSNGNAVTLLGSFKPHSGIQFITSGKAESHAQCAQKQNEEKVTLAADKPAADSGSLDDEYQKFLKQMNGFL</sequence>
<feature type="compositionally biased region" description="Polar residues" evidence="1">
    <location>
        <begin position="156"/>
        <end position="167"/>
    </location>
</feature>
<dbReference type="Pfam" id="PF09429">
    <property type="entry name" value="Wbp11"/>
    <property type="match status" value="1"/>
</dbReference>
<dbReference type="AlphaFoldDB" id="A0A9W7XS44"/>
<reference evidence="3" key="1">
    <citation type="submission" date="2022-07" db="EMBL/GenBank/DDBJ databases">
        <title>Phylogenomic reconstructions and comparative analyses of Kickxellomycotina fungi.</title>
        <authorList>
            <person name="Reynolds N.K."/>
            <person name="Stajich J.E."/>
            <person name="Barry K."/>
            <person name="Grigoriev I.V."/>
            <person name="Crous P."/>
            <person name="Smith M.E."/>
        </authorList>
    </citation>
    <scope>NUCLEOTIDE SEQUENCE</scope>
    <source>
        <strain evidence="3">NBRC 105413</strain>
    </source>
</reference>